<evidence type="ECO:0000256" key="4">
    <source>
        <dbReference type="ARBA" id="ARBA00022827"/>
    </source>
</evidence>
<dbReference type="PANTHER" id="PTHR46091:SF3">
    <property type="entry name" value="AMINE OXIDASE DOMAIN-CONTAINING PROTEIN"/>
    <property type="match status" value="1"/>
</dbReference>
<comment type="similarity">
    <text evidence="1">Belongs to the carotenoid/retinoid oxidoreductase family. CrtISO subfamily.</text>
</comment>
<dbReference type="InterPro" id="IPR052206">
    <property type="entry name" value="Retinol_saturase"/>
</dbReference>
<dbReference type="Proteomes" id="UP000041254">
    <property type="component" value="Unassembled WGS sequence"/>
</dbReference>
<keyword evidence="3" id="KW-0732">Signal</keyword>
<evidence type="ECO:0000256" key="6">
    <source>
        <dbReference type="ARBA" id="ARBA00023027"/>
    </source>
</evidence>
<dbReference type="PhylomeDB" id="A0A0G4EET0"/>
<evidence type="ECO:0000256" key="3">
    <source>
        <dbReference type="ARBA" id="ARBA00022729"/>
    </source>
</evidence>
<dbReference type="EMBL" id="CDMY01000220">
    <property type="protein sequence ID" value="CEL94511.1"/>
    <property type="molecule type" value="Genomic_DNA"/>
</dbReference>
<evidence type="ECO:0000256" key="5">
    <source>
        <dbReference type="ARBA" id="ARBA00022857"/>
    </source>
</evidence>
<dbReference type="Gene3D" id="3.50.50.60">
    <property type="entry name" value="FAD/NAD(P)-binding domain"/>
    <property type="match status" value="2"/>
</dbReference>
<name>A0A0G4EET0_VITBC</name>
<evidence type="ECO:0000313" key="8">
    <source>
        <dbReference type="Proteomes" id="UP000041254"/>
    </source>
</evidence>
<dbReference type="Pfam" id="PF13450">
    <property type="entry name" value="NAD_binding_8"/>
    <property type="match status" value="1"/>
</dbReference>
<keyword evidence="8" id="KW-1185">Reference proteome</keyword>
<keyword evidence="6" id="KW-0520">NAD</keyword>
<keyword evidence="2" id="KW-0285">Flavoprotein</keyword>
<evidence type="ECO:0000256" key="1">
    <source>
        <dbReference type="ARBA" id="ARBA00005855"/>
    </source>
</evidence>
<accession>A0A0G4EET0</accession>
<protein>
    <recommendedName>
        <fullName evidence="9">Amine oxidase domain-containing protein</fullName>
    </recommendedName>
</protein>
<dbReference type="SUPFAM" id="SSF51905">
    <property type="entry name" value="FAD/NAD(P)-binding domain"/>
    <property type="match status" value="1"/>
</dbReference>
<evidence type="ECO:0000256" key="2">
    <source>
        <dbReference type="ARBA" id="ARBA00022630"/>
    </source>
</evidence>
<dbReference type="VEuPathDB" id="CryptoDB:Vbra_11602"/>
<keyword evidence="5" id="KW-0521">NADP</keyword>
<sequence>MPPRETTRKEAADSSGTITHPEYIKASQDPARNVYDRSKIPADVDFIIVGSGVGGLWLAAALSKLKGYKCVVLEQHYMAGGLCHVFTHKGYEFIPGVHYIANKEVCGGLLELVSDPSTPVEWQLQGDATTADRRDEEAYRAHHGDVLAMDVAGGHAGTGAACSHEVVIGDLPKMSIRGGKSAVIDELVRVFPNEREAITKWIDLVDRVKWLPGIFMQSKGMPRWFQPIWVALLCGQYLKYAGATADKVFNDITDNPQLATVLSAFAGDLGENLREGSFIMQSAVIGHIMEGCWYPRGGPPQLTRTVIPTITKAGGGVFVSAKVDEILVEHGVATGVRLANGDVLKASKGVVSAVGLRPTFDKLLSRDVVRRYLKKEAARVDRYSEGAISHVYAFVALKGSAEELGLKSSSLYYIPWNTSQPMEASSIQDHYRSTLLDPSVEDVSAGMLFPTAKDPDYSEKKHPGRSVCIMFSEAIPEEFEHLKDDVGGVESKLLSEEYSGVKKVIERKLINALLHNFPHLKDHIEFVEVGTPMTAYRFLRRFDSLGLRHTPARMTDMDLRPDCSVRNLYFSGQDIAFAGWAGALTGAMIAATRILGYTPLDLIRGKDLVTDLGGAELMKVMAKKAGIKTV</sequence>
<dbReference type="OrthoDB" id="430606at2759"/>
<reference evidence="7 8" key="1">
    <citation type="submission" date="2014-11" db="EMBL/GenBank/DDBJ databases">
        <authorList>
            <person name="Zhu J."/>
            <person name="Qi W."/>
            <person name="Song R."/>
        </authorList>
    </citation>
    <scope>NUCLEOTIDE SEQUENCE [LARGE SCALE GENOMIC DNA]</scope>
</reference>
<dbReference type="AlphaFoldDB" id="A0A0G4EET0"/>
<dbReference type="InParanoid" id="A0A0G4EET0"/>
<proteinExistence type="inferred from homology"/>
<gene>
    <name evidence="7" type="ORF">Vbra_11602</name>
</gene>
<evidence type="ECO:0008006" key="9">
    <source>
        <dbReference type="Google" id="ProtNLM"/>
    </source>
</evidence>
<dbReference type="OMA" id="THTSLVW"/>
<organism evidence="7 8">
    <name type="scientific">Vitrella brassicaformis (strain CCMP3155)</name>
    <dbReference type="NCBI Taxonomy" id="1169540"/>
    <lineage>
        <taxon>Eukaryota</taxon>
        <taxon>Sar</taxon>
        <taxon>Alveolata</taxon>
        <taxon>Colpodellida</taxon>
        <taxon>Vitrellaceae</taxon>
        <taxon>Vitrella</taxon>
    </lineage>
</organism>
<dbReference type="STRING" id="1169540.A0A0G4EET0"/>
<dbReference type="InterPro" id="IPR036188">
    <property type="entry name" value="FAD/NAD-bd_sf"/>
</dbReference>
<evidence type="ECO:0000313" key="7">
    <source>
        <dbReference type="EMBL" id="CEL94511.1"/>
    </source>
</evidence>
<keyword evidence="4" id="KW-0274">FAD</keyword>
<dbReference type="PANTHER" id="PTHR46091">
    <property type="entry name" value="BLR7054 PROTEIN"/>
    <property type="match status" value="1"/>
</dbReference>